<dbReference type="Gene3D" id="3.90.180.10">
    <property type="entry name" value="Medium-chain alcohol dehydrogenases, catalytic domain"/>
    <property type="match status" value="1"/>
</dbReference>
<comment type="caution">
    <text evidence="3">The sequence shown here is derived from an EMBL/GenBank/DDBJ whole genome shotgun (WGS) entry which is preliminary data.</text>
</comment>
<feature type="domain" description="Enoyl reductase (ER)" evidence="2">
    <location>
        <begin position="200"/>
        <end position="526"/>
    </location>
</feature>
<evidence type="ECO:0000313" key="3">
    <source>
        <dbReference type="EMBL" id="KAE9101343.1"/>
    </source>
</evidence>
<dbReference type="InterPro" id="IPR020843">
    <property type="entry name" value="ER"/>
</dbReference>
<dbReference type="Pfam" id="PF13602">
    <property type="entry name" value="ADH_zinc_N_2"/>
    <property type="match status" value="1"/>
</dbReference>
<dbReference type="CDD" id="cd05289">
    <property type="entry name" value="MDR_like_2"/>
    <property type="match status" value="1"/>
</dbReference>
<dbReference type="Gene3D" id="3.40.50.720">
    <property type="entry name" value="NAD(P)-binding Rossmann-like Domain"/>
    <property type="match status" value="1"/>
</dbReference>
<dbReference type="PROSITE" id="PS01162">
    <property type="entry name" value="QOR_ZETA_CRYSTAL"/>
    <property type="match status" value="1"/>
</dbReference>
<dbReference type="InterPro" id="IPR036291">
    <property type="entry name" value="NAD(P)-bd_dom_sf"/>
</dbReference>
<dbReference type="PANTHER" id="PTHR11695:SF294">
    <property type="entry name" value="RETICULON-4-INTERACTING PROTEIN 1, MITOCHONDRIAL"/>
    <property type="match status" value="1"/>
</dbReference>
<evidence type="ECO:0000259" key="2">
    <source>
        <dbReference type="SMART" id="SM00829"/>
    </source>
</evidence>
<sequence>MDTELKEINFAQSTLQFQWDEIIMPALRHFYQVHGHTDVPCTFVVPDGDDAWPRLSWNWPLGVTVHCIRIDNAYARQVTESKEELKEMKICYEMTMPEREWNEKILPALKIFHQLHHHCLVGRSFKVPHAAPWPEEAWDLRLAYLPHRSSRSQRRLRDLAHCVNLYFELQLVGVCTTSLSCLQASNDTEAMRSWFYTKYGGPAVLQTGDQPEPELRGPKDVVVKVHAVALNPIDYKRRQGVLKMLLKETWPHIVGYDFSGVVTNCGVDADSFAMGDEVFGMLPHDSNGSLAEFIVVQADYISKKPANLTHVEAAALPLVSQTALQSFRLGQLAENKKVLITGGAGGVGSVAIQIAKAVFKAQTVATTTSTKKLERMRLLGADEVVDYGHERFERELAEYDFALDCTGEAKQCFECVTRGGAVVSIAETPTWKSLSTSGDLQGVSVSYFLGAILDCLSSSVTRRARQAQITYEYLFTVADGVVMDEIRQLAEQRALTPVIDKVFPFEKANLAMEYLEAGHAMGKVVVLIVDTTKAT</sequence>
<dbReference type="InterPro" id="IPR002364">
    <property type="entry name" value="Quin_OxRdtase/zeta-crystal_CS"/>
</dbReference>
<evidence type="ECO:0000313" key="4">
    <source>
        <dbReference type="Proteomes" id="UP000488956"/>
    </source>
</evidence>
<evidence type="ECO:0000256" key="1">
    <source>
        <dbReference type="ARBA" id="ARBA00023002"/>
    </source>
</evidence>
<dbReference type="InterPro" id="IPR011032">
    <property type="entry name" value="GroES-like_sf"/>
</dbReference>
<dbReference type="SUPFAM" id="SSF51735">
    <property type="entry name" value="NAD(P)-binding Rossmann-fold domains"/>
    <property type="match status" value="1"/>
</dbReference>
<dbReference type="GO" id="GO:0016491">
    <property type="term" value="F:oxidoreductase activity"/>
    <property type="evidence" value="ECO:0007669"/>
    <property type="project" value="UniProtKB-KW"/>
</dbReference>
<dbReference type="PANTHER" id="PTHR11695">
    <property type="entry name" value="ALCOHOL DEHYDROGENASE RELATED"/>
    <property type="match status" value="1"/>
</dbReference>
<dbReference type="SMART" id="SM00829">
    <property type="entry name" value="PKS_ER"/>
    <property type="match status" value="1"/>
</dbReference>
<keyword evidence="1" id="KW-0560">Oxidoreductase</keyword>
<dbReference type="InterPro" id="IPR013154">
    <property type="entry name" value="ADH-like_N"/>
</dbReference>
<organism evidence="3 4">
    <name type="scientific">Phytophthora fragariae</name>
    <dbReference type="NCBI Taxonomy" id="53985"/>
    <lineage>
        <taxon>Eukaryota</taxon>
        <taxon>Sar</taxon>
        <taxon>Stramenopiles</taxon>
        <taxon>Oomycota</taxon>
        <taxon>Peronosporomycetes</taxon>
        <taxon>Peronosporales</taxon>
        <taxon>Peronosporaceae</taxon>
        <taxon>Phytophthora</taxon>
    </lineage>
</organism>
<name>A0A6G0KXQ2_9STRA</name>
<protein>
    <recommendedName>
        <fullName evidence="2">Enoyl reductase (ER) domain-containing protein</fullName>
    </recommendedName>
</protein>
<dbReference type="Proteomes" id="UP000488956">
    <property type="component" value="Unassembled WGS sequence"/>
</dbReference>
<gene>
    <name evidence="3" type="ORF">PF010_g14481</name>
</gene>
<dbReference type="Pfam" id="PF08240">
    <property type="entry name" value="ADH_N"/>
    <property type="match status" value="1"/>
</dbReference>
<dbReference type="InterPro" id="IPR050700">
    <property type="entry name" value="YIM1/Zinc_Alcohol_DH_Fams"/>
</dbReference>
<proteinExistence type="predicted"/>
<dbReference type="AlphaFoldDB" id="A0A6G0KXQ2"/>
<dbReference type="GO" id="GO:0008270">
    <property type="term" value="F:zinc ion binding"/>
    <property type="evidence" value="ECO:0007669"/>
    <property type="project" value="InterPro"/>
</dbReference>
<dbReference type="EMBL" id="QXFX01000897">
    <property type="protein sequence ID" value="KAE9101343.1"/>
    <property type="molecule type" value="Genomic_DNA"/>
</dbReference>
<reference evidence="3 4" key="1">
    <citation type="submission" date="2018-09" db="EMBL/GenBank/DDBJ databases">
        <title>Genomic investigation of the strawberry pathogen Phytophthora fragariae indicates pathogenicity is determined by transcriptional variation in three key races.</title>
        <authorList>
            <person name="Adams T.M."/>
            <person name="Armitage A.D."/>
            <person name="Sobczyk M.K."/>
            <person name="Bates H.J."/>
            <person name="Dunwell J.M."/>
            <person name="Nellist C.F."/>
            <person name="Harrison R.J."/>
        </authorList>
    </citation>
    <scope>NUCLEOTIDE SEQUENCE [LARGE SCALE GENOMIC DNA]</scope>
    <source>
        <strain evidence="3 4">ONT-3</strain>
    </source>
</reference>
<dbReference type="SUPFAM" id="SSF50129">
    <property type="entry name" value="GroES-like"/>
    <property type="match status" value="1"/>
</dbReference>
<accession>A0A6G0KXQ2</accession>